<reference evidence="2 3" key="1">
    <citation type="submission" date="2014-04" db="EMBL/GenBank/DDBJ databases">
        <authorList>
            <consortium name="DOE Joint Genome Institute"/>
            <person name="Kuo A."/>
            <person name="Martino E."/>
            <person name="Perotto S."/>
            <person name="Kohler A."/>
            <person name="Nagy L.G."/>
            <person name="Floudas D."/>
            <person name="Copeland A."/>
            <person name="Barry K.W."/>
            <person name="Cichocki N."/>
            <person name="Veneault-Fourrey C."/>
            <person name="LaButti K."/>
            <person name="Lindquist E.A."/>
            <person name="Lipzen A."/>
            <person name="Lundell T."/>
            <person name="Morin E."/>
            <person name="Murat C."/>
            <person name="Sun H."/>
            <person name="Tunlid A."/>
            <person name="Henrissat B."/>
            <person name="Grigoriev I.V."/>
            <person name="Hibbett D.S."/>
            <person name="Martin F."/>
            <person name="Nordberg H.P."/>
            <person name="Cantor M.N."/>
            <person name="Hua S.X."/>
        </authorList>
    </citation>
    <scope>NUCLEOTIDE SEQUENCE [LARGE SCALE GENOMIC DNA]</scope>
    <source>
        <strain evidence="2 3">Zn</strain>
    </source>
</reference>
<dbReference type="HOGENOM" id="CLU_031297_2_0_1"/>
<dbReference type="InterPro" id="IPR023116">
    <property type="entry name" value="Phosphonoacetate_hydro_insert"/>
</dbReference>
<gene>
    <name evidence="2" type="ORF">OIDMADRAFT_57901</name>
</gene>
<dbReference type="AlphaFoldDB" id="A0A0C3GMC8"/>
<dbReference type="Pfam" id="PF01966">
    <property type="entry name" value="HD"/>
    <property type="match status" value="1"/>
</dbReference>
<dbReference type="SUPFAM" id="SSF109604">
    <property type="entry name" value="HD-domain/PDEase-like"/>
    <property type="match status" value="1"/>
</dbReference>
<dbReference type="InterPro" id="IPR052567">
    <property type="entry name" value="OP_Dioxygenase"/>
</dbReference>
<dbReference type="CDD" id="cd00077">
    <property type="entry name" value="HDc"/>
    <property type="match status" value="1"/>
</dbReference>
<evidence type="ECO:0000313" key="3">
    <source>
        <dbReference type="Proteomes" id="UP000054321"/>
    </source>
</evidence>
<dbReference type="CDD" id="cd16018">
    <property type="entry name" value="Enpp"/>
    <property type="match status" value="1"/>
</dbReference>
<proteinExistence type="predicted"/>
<dbReference type="PANTHER" id="PTHR40202:SF1">
    <property type="entry name" value="HD DOMAIN-CONTAINING PROTEIN"/>
    <property type="match status" value="1"/>
</dbReference>
<accession>A0A0C3GMC8</accession>
<dbReference type="Proteomes" id="UP000054321">
    <property type="component" value="Unassembled WGS sequence"/>
</dbReference>
<dbReference type="InterPro" id="IPR012710">
    <property type="entry name" value="Phosphonoacetate_hydro"/>
</dbReference>
<dbReference type="PANTHER" id="PTHR40202">
    <property type="match status" value="1"/>
</dbReference>
<dbReference type="Gene3D" id="3.30.1360.110">
    <property type="entry name" value="Domain 2, Phosphonoacetate Hydrolase"/>
    <property type="match status" value="1"/>
</dbReference>
<dbReference type="OrthoDB" id="445007at2759"/>
<dbReference type="NCBIfam" id="TIGR02335">
    <property type="entry name" value="hydr_PhnA"/>
    <property type="match status" value="1"/>
</dbReference>
<dbReference type="InterPro" id="IPR017850">
    <property type="entry name" value="Alkaline_phosphatase_core_sf"/>
</dbReference>
<feature type="domain" description="HD" evidence="1">
    <location>
        <begin position="41"/>
        <end position="123"/>
    </location>
</feature>
<dbReference type="SUPFAM" id="SSF53649">
    <property type="entry name" value="Alkaline phosphatase-like"/>
    <property type="match status" value="1"/>
</dbReference>
<evidence type="ECO:0000259" key="1">
    <source>
        <dbReference type="Pfam" id="PF01966"/>
    </source>
</evidence>
<dbReference type="Gene3D" id="1.10.3210.10">
    <property type="entry name" value="Hypothetical protein af1432"/>
    <property type="match status" value="1"/>
</dbReference>
<reference evidence="3" key="2">
    <citation type="submission" date="2015-01" db="EMBL/GenBank/DDBJ databases">
        <title>Evolutionary Origins and Diversification of the Mycorrhizal Mutualists.</title>
        <authorList>
            <consortium name="DOE Joint Genome Institute"/>
            <consortium name="Mycorrhizal Genomics Consortium"/>
            <person name="Kohler A."/>
            <person name="Kuo A."/>
            <person name="Nagy L.G."/>
            <person name="Floudas D."/>
            <person name="Copeland A."/>
            <person name="Barry K.W."/>
            <person name="Cichocki N."/>
            <person name="Veneault-Fourrey C."/>
            <person name="LaButti K."/>
            <person name="Lindquist E.A."/>
            <person name="Lipzen A."/>
            <person name="Lundell T."/>
            <person name="Morin E."/>
            <person name="Murat C."/>
            <person name="Riley R."/>
            <person name="Ohm R."/>
            <person name="Sun H."/>
            <person name="Tunlid A."/>
            <person name="Henrissat B."/>
            <person name="Grigoriev I.V."/>
            <person name="Hibbett D.S."/>
            <person name="Martin F."/>
        </authorList>
    </citation>
    <scope>NUCLEOTIDE SEQUENCE [LARGE SCALE GENOMIC DNA]</scope>
    <source>
        <strain evidence="3">Zn</strain>
    </source>
</reference>
<dbReference type="InParanoid" id="A0A0C3GMC8"/>
<dbReference type="InterPro" id="IPR006674">
    <property type="entry name" value="HD_domain"/>
</dbReference>
<name>A0A0C3GMC8_OIDMZ</name>
<dbReference type="InterPro" id="IPR002591">
    <property type="entry name" value="Phosphodiest/P_Trfase"/>
</dbReference>
<organism evidence="2 3">
    <name type="scientific">Oidiodendron maius (strain Zn)</name>
    <dbReference type="NCBI Taxonomy" id="913774"/>
    <lineage>
        <taxon>Eukaryota</taxon>
        <taxon>Fungi</taxon>
        <taxon>Dikarya</taxon>
        <taxon>Ascomycota</taxon>
        <taxon>Pezizomycotina</taxon>
        <taxon>Leotiomycetes</taxon>
        <taxon>Leotiomycetes incertae sedis</taxon>
        <taxon>Myxotrichaceae</taxon>
        <taxon>Oidiodendron</taxon>
    </lineage>
</organism>
<sequence>MASVLLPTVQAHAQETIAALFSQIRSQGDKDYLGENVSQLAHSLQSAHQALVSGADNETILAALLHDIGHFIPMYEDMPSMITPNGTRVGRGSHDVFGEEYLRQLGFSPKICELVGAHVLAKRYLTATDQGYYDNLSERSKQTLRFQGGPFSEEEVKKAEKDPLLMEKLNVRRWDDLAKVPGMVVEPLEAYEPMATESLLESWSHITLHDRSYALPTKPSVVVCVDGFDPTYLSTGIAFGLLQNLSHFVSNGFHASAKSCMPSFTNPNNVSIVTGVPPAIHGIAGNFYLDPITKEERMVTDDTLLRGSTILQLMSKRGVRVAAITAKDKLRRILSHGLDPVASICFSAEYAGQATLAENGIGGVEEYVGRPAPPQYSGDLSLYVLDAGIKLLQDNRADLFYLTLSDFVQHKYEPGSKEANEFMSALDSRIGKLAELGANVVITGDHGMSDKSKKNGTPNVLFLQDVLEEKFGQGCARVICPITDPFVKHHGALGSFVRVYVQDPKLVGEMIELVKTLAEVGVVLPAEEAAAQFELPLDREGDFVVVSTKDAVIGSKKGEHDLSNLKGHRLRSHGGISEQDIPLIMSCTARSEAYGNKRHWRNYDAFDLLLNLIA</sequence>
<evidence type="ECO:0000313" key="2">
    <source>
        <dbReference type="EMBL" id="KIM97270.1"/>
    </source>
</evidence>
<dbReference type="InterPro" id="IPR003607">
    <property type="entry name" value="HD/PDEase_dom"/>
</dbReference>
<keyword evidence="3" id="KW-1185">Reference proteome</keyword>
<dbReference type="Gene3D" id="3.40.720.10">
    <property type="entry name" value="Alkaline Phosphatase, subunit A"/>
    <property type="match status" value="1"/>
</dbReference>
<dbReference type="GO" id="GO:0047400">
    <property type="term" value="F:phosphonoacetate hydrolase activity"/>
    <property type="evidence" value="ECO:0007669"/>
    <property type="project" value="InterPro"/>
</dbReference>
<dbReference type="EMBL" id="KN832882">
    <property type="protein sequence ID" value="KIM97270.1"/>
    <property type="molecule type" value="Genomic_DNA"/>
</dbReference>
<protein>
    <recommendedName>
        <fullName evidence="1">HD domain-containing protein</fullName>
    </recommendedName>
</protein>
<dbReference type="Pfam" id="PF01663">
    <property type="entry name" value="Phosphodiest"/>
    <property type="match status" value="1"/>
</dbReference>
<dbReference type="STRING" id="913774.A0A0C3GMC8"/>